<protein>
    <submittedName>
        <fullName evidence="2">Uncharacterized protein</fullName>
    </submittedName>
</protein>
<sequence length="99" mass="10427">MNCRVRGVEHGFNIMTAMAPELGRLAHRDDDISKGTRGCATLSRRAGNVARGGTPRGATSHSPSPARDSPKAASVTFDGRTYGCLMPSDVDVGARATRL</sequence>
<keyword evidence="3" id="KW-1185">Reference proteome</keyword>
<evidence type="ECO:0000256" key="1">
    <source>
        <dbReference type="SAM" id="MobiDB-lite"/>
    </source>
</evidence>
<proteinExistence type="predicted"/>
<evidence type="ECO:0000313" key="3">
    <source>
        <dbReference type="Proteomes" id="UP000324832"/>
    </source>
</evidence>
<gene>
    <name evidence="2" type="ORF">LSINAPIS_LOCUS1727</name>
</gene>
<feature type="region of interest" description="Disordered" evidence="1">
    <location>
        <begin position="36"/>
        <end position="73"/>
    </location>
</feature>
<name>A0A5E4PST8_9NEOP</name>
<reference evidence="2 3" key="1">
    <citation type="submission" date="2017-07" db="EMBL/GenBank/DDBJ databases">
        <authorList>
            <person name="Talla V."/>
            <person name="Backstrom N."/>
        </authorList>
    </citation>
    <scope>NUCLEOTIDE SEQUENCE [LARGE SCALE GENOMIC DNA]</scope>
</reference>
<dbReference type="Proteomes" id="UP000324832">
    <property type="component" value="Unassembled WGS sequence"/>
</dbReference>
<accession>A0A5E4PST8</accession>
<dbReference type="AlphaFoldDB" id="A0A5E4PST8"/>
<organism evidence="2 3">
    <name type="scientific">Leptidea sinapis</name>
    <dbReference type="NCBI Taxonomy" id="189913"/>
    <lineage>
        <taxon>Eukaryota</taxon>
        <taxon>Metazoa</taxon>
        <taxon>Ecdysozoa</taxon>
        <taxon>Arthropoda</taxon>
        <taxon>Hexapoda</taxon>
        <taxon>Insecta</taxon>
        <taxon>Pterygota</taxon>
        <taxon>Neoptera</taxon>
        <taxon>Endopterygota</taxon>
        <taxon>Lepidoptera</taxon>
        <taxon>Glossata</taxon>
        <taxon>Ditrysia</taxon>
        <taxon>Papilionoidea</taxon>
        <taxon>Pieridae</taxon>
        <taxon>Dismorphiinae</taxon>
        <taxon>Leptidea</taxon>
    </lineage>
</organism>
<dbReference type="EMBL" id="FZQP02000293">
    <property type="protein sequence ID" value="VVC88326.1"/>
    <property type="molecule type" value="Genomic_DNA"/>
</dbReference>
<evidence type="ECO:0000313" key="2">
    <source>
        <dbReference type="EMBL" id="VVC88326.1"/>
    </source>
</evidence>